<evidence type="ECO:0000256" key="2">
    <source>
        <dbReference type="SAM" id="Phobius"/>
    </source>
</evidence>
<feature type="region of interest" description="Disordered" evidence="1">
    <location>
        <begin position="222"/>
        <end position="250"/>
    </location>
</feature>
<sequence length="609" mass="64769">MPYIPPAPQAGCNAVASIIMIAVAVVATIYTAGAAASTFAISSFTAGAIGGAVGSIASQVAGKAMGVVDSFSWGQVAISAITAGVSRGAGTKLAQIGSAADKGSFAAHFARAGELTKYGRAAVSVASSVSGVMANKLINNRSNFSWANVASSAVGASMGARLPGEAVSEFDFGKELGLGVVRAGVSHTVNKALGGDSSWNNRDVATDAFGNAIGNSIVAGMQEKPKPQNSGNSSQGQNSQNPQVAGQNGATDLNKRYKEGDFIGHHEDGRKMYAGSVDENGQVISQVIPLEREEAIIELPTNNSPNDGNFNIDWSSLYGLNSFGNQPNLHYKKSFNFSSYQEAQFASPIRDRGFFGQAMDDFSQWKSGVFDSYESLALDSKGGFGTAAVSFLETPTRLGLGVLEGGLAIGGLLFDSSVRQDAWSGLNHLYDNYDTVIPGAVNSWMDQSWNEQLADVFVFGGEGLLGGTAGKLSYSGVKYSAQWSKMEFNYNYRHYFTGTQTLDSDQVFYSFKNSNYFDPNSSFEPMELWMTPELMSPNVAIPKLALPFDSGYDTIMKVTLPQGSKIMNPRPVWSLFGKPGGGIETRSYNNVTSDMYQTYSVDEFFRGGN</sequence>
<keyword evidence="2" id="KW-1133">Transmembrane helix</keyword>
<organism evidence="3 4">
    <name type="scientific">Pseudoalteromonas holothuriae</name>
    <dbReference type="NCBI Taxonomy" id="2963714"/>
    <lineage>
        <taxon>Bacteria</taxon>
        <taxon>Pseudomonadati</taxon>
        <taxon>Pseudomonadota</taxon>
        <taxon>Gammaproteobacteria</taxon>
        <taxon>Alteromonadales</taxon>
        <taxon>Pseudoalteromonadaceae</taxon>
        <taxon>Pseudoalteromonas</taxon>
    </lineage>
</organism>
<keyword evidence="2" id="KW-0472">Membrane</keyword>
<gene>
    <name evidence="3" type="ORF">PSECIP111951_04190</name>
</gene>
<proteinExistence type="predicted"/>
<name>A0ABN8US25_9GAMM</name>
<evidence type="ECO:0000313" key="3">
    <source>
        <dbReference type="EMBL" id="CAH9068551.1"/>
    </source>
</evidence>
<evidence type="ECO:0000313" key="4">
    <source>
        <dbReference type="Proteomes" id="UP001152485"/>
    </source>
</evidence>
<reference evidence="3 4" key="1">
    <citation type="submission" date="2022-07" db="EMBL/GenBank/DDBJ databases">
        <authorList>
            <person name="Criscuolo A."/>
        </authorList>
    </citation>
    <scope>NUCLEOTIDE SEQUENCE [LARGE SCALE GENOMIC DNA]</scope>
    <source>
        <strain evidence="4">CIP 111951</strain>
    </source>
</reference>
<comment type="caution">
    <text evidence="3">The sequence shown here is derived from an EMBL/GenBank/DDBJ whole genome shotgun (WGS) entry which is preliminary data.</text>
</comment>
<dbReference type="EMBL" id="CAMAPD010000054">
    <property type="protein sequence ID" value="CAH9068551.1"/>
    <property type="molecule type" value="Genomic_DNA"/>
</dbReference>
<keyword evidence="2" id="KW-0812">Transmembrane</keyword>
<feature type="compositionally biased region" description="Low complexity" evidence="1">
    <location>
        <begin position="228"/>
        <end position="241"/>
    </location>
</feature>
<dbReference type="Proteomes" id="UP001152485">
    <property type="component" value="Unassembled WGS sequence"/>
</dbReference>
<evidence type="ECO:0000256" key="1">
    <source>
        <dbReference type="SAM" id="MobiDB-lite"/>
    </source>
</evidence>
<accession>A0ABN8US25</accession>
<protein>
    <submittedName>
        <fullName evidence="3">Uncharacterized protein</fullName>
    </submittedName>
</protein>
<feature type="transmembrane region" description="Helical" evidence="2">
    <location>
        <begin position="12"/>
        <end position="33"/>
    </location>
</feature>